<dbReference type="Proteomes" id="UP000245429">
    <property type="component" value="Chromosome"/>
</dbReference>
<dbReference type="InterPro" id="IPR007848">
    <property type="entry name" value="Small_mtfrase_dom"/>
</dbReference>
<dbReference type="PANTHER" id="PTHR45875">
    <property type="entry name" value="METHYLTRANSFERASE N6AMT1"/>
    <property type="match status" value="1"/>
</dbReference>
<dbReference type="Gene3D" id="3.40.50.150">
    <property type="entry name" value="Vaccinia Virus protein VP39"/>
    <property type="match status" value="1"/>
</dbReference>
<dbReference type="GO" id="GO:0008276">
    <property type="term" value="F:protein methyltransferase activity"/>
    <property type="evidence" value="ECO:0007669"/>
    <property type="project" value="TreeGrafter"/>
</dbReference>
<dbReference type="GO" id="GO:0008757">
    <property type="term" value="F:S-adenosylmethionine-dependent methyltransferase activity"/>
    <property type="evidence" value="ECO:0007669"/>
    <property type="project" value="TreeGrafter"/>
</dbReference>
<dbReference type="GO" id="GO:0035657">
    <property type="term" value="C:eRF1 methyltransferase complex"/>
    <property type="evidence" value="ECO:0007669"/>
    <property type="project" value="TreeGrafter"/>
</dbReference>
<dbReference type="InterPro" id="IPR052190">
    <property type="entry name" value="Euk-Arch_PrmC-MTase"/>
</dbReference>
<keyword evidence="2 6" id="KW-0489">Methyltransferase</keyword>
<accession>A0A2U8QUZ1</accession>
<keyword evidence="7" id="KW-1185">Reference proteome</keyword>
<evidence type="ECO:0000313" key="7">
    <source>
        <dbReference type="Proteomes" id="UP000245429"/>
    </source>
</evidence>
<dbReference type="SUPFAM" id="SSF53335">
    <property type="entry name" value="S-adenosyl-L-methionine-dependent methyltransferases"/>
    <property type="match status" value="1"/>
</dbReference>
<evidence type="ECO:0000256" key="2">
    <source>
        <dbReference type="ARBA" id="ARBA00022603"/>
    </source>
</evidence>
<dbReference type="OrthoDB" id="267914at2"/>
<feature type="domain" description="Methyltransferase small" evidence="5">
    <location>
        <begin position="40"/>
        <end position="146"/>
    </location>
</feature>
<dbReference type="EMBL" id="CP029463">
    <property type="protein sequence ID" value="AWM13943.1"/>
    <property type="molecule type" value="Genomic_DNA"/>
</dbReference>
<dbReference type="RefSeq" id="WP_109569310.1">
    <property type="nucleotide sequence ID" value="NZ_CP029463.1"/>
</dbReference>
<organism evidence="6 7">
    <name type="scientific">Flavobacterium sediminis</name>
    <dbReference type="NCBI Taxonomy" id="2201181"/>
    <lineage>
        <taxon>Bacteria</taxon>
        <taxon>Pseudomonadati</taxon>
        <taxon>Bacteroidota</taxon>
        <taxon>Flavobacteriia</taxon>
        <taxon>Flavobacteriales</taxon>
        <taxon>Flavobacteriaceae</taxon>
        <taxon>Flavobacterium</taxon>
    </lineage>
</organism>
<dbReference type="PROSITE" id="PS00092">
    <property type="entry name" value="N6_MTASE"/>
    <property type="match status" value="1"/>
</dbReference>
<keyword evidence="3 6" id="KW-0808">Transferase</keyword>
<evidence type="ECO:0000313" key="6">
    <source>
        <dbReference type="EMBL" id="AWM13943.1"/>
    </source>
</evidence>
<dbReference type="Pfam" id="PF05175">
    <property type="entry name" value="MTS"/>
    <property type="match status" value="1"/>
</dbReference>
<evidence type="ECO:0000256" key="3">
    <source>
        <dbReference type="ARBA" id="ARBA00022679"/>
    </source>
</evidence>
<protein>
    <submittedName>
        <fullName evidence="6">Methyltransferase</fullName>
    </submittedName>
</protein>
<dbReference type="KEGG" id="fse:DI487_08765"/>
<reference evidence="6 7" key="1">
    <citation type="submission" date="2018-05" db="EMBL/GenBank/DDBJ databases">
        <title>Flavobacterium sp. MEBiC07310.</title>
        <authorList>
            <person name="Baek K."/>
        </authorList>
    </citation>
    <scope>NUCLEOTIDE SEQUENCE [LARGE SCALE GENOMIC DNA]</scope>
    <source>
        <strain evidence="6 7">MEBiC07310</strain>
    </source>
</reference>
<comment type="similarity">
    <text evidence="1">Belongs to the eukaryotic/archaeal PrmC-related family.</text>
</comment>
<dbReference type="GO" id="GO:0032259">
    <property type="term" value="P:methylation"/>
    <property type="evidence" value="ECO:0007669"/>
    <property type="project" value="UniProtKB-KW"/>
</dbReference>
<keyword evidence="4" id="KW-0949">S-adenosyl-L-methionine</keyword>
<dbReference type="AlphaFoldDB" id="A0A2U8QUZ1"/>
<dbReference type="CDD" id="cd02440">
    <property type="entry name" value="AdoMet_MTases"/>
    <property type="match status" value="1"/>
</dbReference>
<gene>
    <name evidence="6" type="ORF">DI487_08765</name>
</gene>
<proteinExistence type="inferred from homology"/>
<dbReference type="GO" id="GO:0003676">
    <property type="term" value="F:nucleic acid binding"/>
    <property type="evidence" value="ECO:0007669"/>
    <property type="project" value="InterPro"/>
</dbReference>
<evidence type="ECO:0000256" key="4">
    <source>
        <dbReference type="ARBA" id="ARBA00022691"/>
    </source>
</evidence>
<dbReference type="PANTHER" id="PTHR45875:SF1">
    <property type="entry name" value="METHYLTRANSFERASE N6AMT1"/>
    <property type="match status" value="1"/>
</dbReference>
<sequence length="222" mass="25894">MKNIRNFIKKCTHPFLKSGLKLYYSKPRKYCYESVCVQVHPDVFPPHLTFSTKILLDFIKDLELNNKTFLELGCGSGIISLLASQKGAIVTASDVNKIALNYLEESAIRNNLKVRTVYSDLFDEIDKTKFDFIIVNPPYYPKKAKNVKEKAWFCGEHFEYFEKLFSQLTEIEFDNFYMILSQDCEIEKIVSIAQKNNLKTQEASKIKNSFENNFIYKITKMN</sequence>
<name>A0A2U8QUZ1_9FLAO</name>
<dbReference type="InterPro" id="IPR029063">
    <property type="entry name" value="SAM-dependent_MTases_sf"/>
</dbReference>
<evidence type="ECO:0000256" key="1">
    <source>
        <dbReference type="ARBA" id="ARBA00006149"/>
    </source>
</evidence>
<dbReference type="GO" id="GO:0008170">
    <property type="term" value="F:N-methyltransferase activity"/>
    <property type="evidence" value="ECO:0007669"/>
    <property type="project" value="UniProtKB-ARBA"/>
</dbReference>
<evidence type="ECO:0000259" key="5">
    <source>
        <dbReference type="Pfam" id="PF05175"/>
    </source>
</evidence>
<dbReference type="InterPro" id="IPR002052">
    <property type="entry name" value="DNA_methylase_N6_adenine_CS"/>
</dbReference>